<evidence type="ECO:0000313" key="2">
    <source>
        <dbReference type="EMBL" id="KAG0575269.1"/>
    </source>
</evidence>
<evidence type="ECO:0000313" key="3">
    <source>
        <dbReference type="Proteomes" id="UP000822688"/>
    </source>
</evidence>
<accession>A0A8T0HX13</accession>
<reference evidence="2" key="1">
    <citation type="submission" date="2020-06" db="EMBL/GenBank/DDBJ databases">
        <title>WGS assembly of Ceratodon purpureus strain R40.</title>
        <authorList>
            <person name="Carey S.B."/>
            <person name="Jenkins J."/>
            <person name="Shu S."/>
            <person name="Lovell J.T."/>
            <person name="Sreedasyam A."/>
            <person name="Maumus F."/>
            <person name="Tiley G.P."/>
            <person name="Fernandez-Pozo N."/>
            <person name="Barry K."/>
            <person name="Chen C."/>
            <person name="Wang M."/>
            <person name="Lipzen A."/>
            <person name="Daum C."/>
            <person name="Saski C.A."/>
            <person name="Payton A.C."/>
            <person name="Mcbreen J.C."/>
            <person name="Conrad R.E."/>
            <person name="Kollar L.M."/>
            <person name="Olsson S."/>
            <person name="Huttunen S."/>
            <person name="Landis J.B."/>
            <person name="Wickett N.J."/>
            <person name="Johnson M.G."/>
            <person name="Rensing S.A."/>
            <person name="Grimwood J."/>
            <person name="Schmutz J."/>
            <person name="Mcdaniel S.F."/>
        </authorList>
    </citation>
    <scope>NUCLEOTIDE SEQUENCE</scope>
    <source>
        <strain evidence="2">R40</strain>
    </source>
</reference>
<dbReference type="Proteomes" id="UP000822688">
    <property type="component" value="Chromosome V"/>
</dbReference>
<sequence>MVVNAESKASAPTHLAPQPSPVSARTSEWIRVLDEALSGSTHPCAPNPARLDVSNLDSQARSPSLSSPTLPSSGTIDSEHSSCIPGAASLLADSYDPWPGIEAALAYLAQHRTPGTPRAGGAR</sequence>
<name>A0A8T0HX13_CERPU</name>
<proteinExistence type="predicted"/>
<keyword evidence="3" id="KW-1185">Reference proteome</keyword>
<organism evidence="2 3">
    <name type="scientific">Ceratodon purpureus</name>
    <name type="common">Fire moss</name>
    <name type="synonym">Dicranum purpureum</name>
    <dbReference type="NCBI Taxonomy" id="3225"/>
    <lineage>
        <taxon>Eukaryota</taxon>
        <taxon>Viridiplantae</taxon>
        <taxon>Streptophyta</taxon>
        <taxon>Embryophyta</taxon>
        <taxon>Bryophyta</taxon>
        <taxon>Bryophytina</taxon>
        <taxon>Bryopsida</taxon>
        <taxon>Dicranidae</taxon>
        <taxon>Pseudoditrichales</taxon>
        <taxon>Ditrichaceae</taxon>
        <taxon>Ceratodon</taxon>
    </lineage>
</organism>
<feature type="compositionally biased region" description="Low complexity" evidence="1">
    <location>
        <begin position="62"/>
        <end position="73"/>
    </location>
</feature>
<comment type="caution">
    <text evidence="2">The sequence shown here is derived from an EMBL/GenBank/DDBJ whole genome shotgun (WGS) entry which is preliminary data.</text>
</comment>
<evidence type="ECO:0000256" key="1">
    <source>
        <dbReference type="SAM" id="MobiDB-lite"/>
    </source>
</evidence>
<gene>
    <name evidence="2" type="ORF">KC19_VG332000</name>
</gene>
<feature type="region of interest" description="Disordered" evidence="1">
    <location>
        <begin position="39"/>
        <end position="82"/>
    </location>
</feature>
<dbReference type="AlphaFoldDB" id="A0A8T0HX13"/>
<dbReference type="EMBL" id="CM026426">
    <property type="protein sequence ID" value="KAG0575269.1"/>
    <property type="molecule type" value="Genomic_DNA"/>
</dbReference>
<feature type="region of interest" description="Disordered" evidence="1">
    <location>
        <begin position="1"/>
        <end position="25"/>
    </location>
</feature>
<protein>
    <submittedName>
        <fullName evidence="2">Uncharacterized protein</fullName>
    </submittedName>
</protein>